<dbReference type="Proteomes" id="UP000279962">
    <property type="component" value="Chromosome"/>
</dbReference>
<dbReference type="EMBL" id="CP033133">
    <property type="protein sequence ID" value="AYO54429.1"/>
    <property type="molecule type" value="Genomic_DNA"/>
</dbReference>
<reference evidence="1 2" key="1">
    <citation type="submission" date="2018-10" db="EMBL/GenBank/DDBJ databases">
        <title>The complete genome of Acinetobacter wuhouensis strain WCHAW010062.</title>
        <authorList>
            <person name="Hu Y."/>
            <person name="Long H."/>
            <person name="Feng Y."/>
            <person name="Zong Z."/>
        </authorList>
    </citation>
    <scope>NUCLEOTIDE SEQUENCE [LARGE SCALE GENOMIC DNA]</scope>
    <source>
        <strain evidence="1 2">WCHAW010062</strain>
    </source>
</reference>
<proteinExistence type="predicted"/>
<organism evidence="1 2">
    <name type="scientific">Acinetobacter wuhouensis</name>
    <dbReference type="NCBI Taxonomy" id="1879050"/>
    <lineage>
        <taxon>Bacteria</taxon>
        <taxon>Pseudomonadati</taxon>
        <taxon>Pseudomonadota</taxon>
        <taxon>Gammaproteobacteria</taxon>
        <taxon>Moraxellales</taxon>
        <taxon>Moraxellaceae</taxon>
        <taxon>Acinetobacter</taxon>
    </lineage>
</organism>
<evidence type="ECO:0000313" key="2">
    <source>
        <dbReference type="Proteomes" id="UP000279962"/>
    </source>
</evidence>
<gene>
    <name evidence="1" type="ORF">CDG68_12620</name>
</gene>
<evidence type="ECO:0000313" key="1">
    <source>
        <dbReference type="EMBL" id="AYO54429.1"/>
    </source>
</evidence>
<name>A0A3G2T2G5_9GAMM</name>
<evidence type="ECO:0008006" key="3">
    <source>
        <dbReference type="Google" id="ProtNLM"/>
    </source>
</evidence>
<sequence length="67" mass="7713">MNGFYIVWNEEAGSPTYKHETQQSAEREAARLAKQNQGQKFHVLSSICTFEVPDPVIKTDHEFDLPF</sequence>
<dbReference type="RefSeq" id="WP_087553421.1">
    <property type="nucleotide sequence ID" value="NZ_CP033133.1"/>
</dbReference>
<accession>A0A3G2T2G5</accession>
<dbReference type="AlphaFoldDB" id="A0A3G2T2G5"/>
<protein>
    <recommendedName>
        <fullName evidence="3">DUF2188 domain-containing protein</fullName>
    </recommendedName>
</protein>